<proteinExistence type="predicted"/>
<dbReference type="AlphaFoldDB" id="W6TA55"/>
<dbReference type="RefSeq" id="WP_033613724.1">
    <property type="nucleotide sequence ID" value="NZ_KK036478.1"/>
</dbReference>
<accession>W6TA55</accession>
<protein>
    <submittedName>
        <fullName evidence="1">Uncharacterized protein</fullName>
    </submittedName>
</protein>
<evidence type="ECO:0000313" key="2">
    <source>
        <dbReference type="Proteomes" id="UP000019247"/>
    </source>
</evidence>
<evidence type="ECO:0000313" key="1">
    <source>
        <dbReference type="EMBL" id="ETY74788.1"/>
    </source>
</evidence>
<dbReference type="EMBL" id="AWWK01000025">
    <property type="protein sequence ID" value="ETY74788.1"/>
    <property type="molecule type" value="Genomic_DNA"/>
</dbReference>
<organism evidence="1 2">
    <name type="scientific">Lactiplantibacillus fabifermentans T30PCM01</name>
    <dbReference type="NCBI Taxonomy" id="1400520"/>
    <lineage>
        <taxon>Bacteria</taxon>
        <taxon>Bacillati</taxon>
        <taxon>Bacillota</taxon>
        <taxon>Bacilli</taxon>
        <taxon>Lactobacillales</taxon>
        <taxon>Lactobacillaceae</taxon>
        <taxon>Lactiplantibacillus</taxon>
    </lineage>
</organism>
<dbReference type="Proteomes" id="UP000019247">
    <property type="component" value="Unassembled WGS sequence"/>
</dbReference>
<name>W6TA55_9LACO</name>
<comment type="caution">
    <text evidence="1">The sequence shown here is derived from an EMBL/GenBank/DDBJ whole genome shotgun (WGS) entry which is preliminary data.</text>
</comment>
<dbReference type="HOGENOM" id="CLU_2770645_0_0_9"/>
<reference evidence="1 2" key="1">
    <citation type="journal article" date="2014" name="Genome Announc.">
        <title>Genome Sequence of Lactobacillus fabifermentans Strain T30PCM01, Isolated from Fermenting Grape Marc.</title>
        <authorList>
            <person name="Treu L."/>
            <person name="Vendramin V."/>
            <person name="Bovo B."/>
            <person name="Giacomini A."/>
            <person name="Corich V."/>
            <person name="Campanaro S."/>
        </authorList>
    </citation>
    <scope>NUCLEOTIDE SEQUENCE [LARGE SCALE GENOMIC DNA]</scope>
    <source>
        <strain evidence="1 2">T30PCM01</strain>
    </source>
</reference>
<gene>
    <name evidence="1" type="ORF">LFAB_05425</name>
</gene>
<sequence length="69" mass="7928">MTGNEQRAHDLAILLLDHRLNSYSGREISEEIDTIRENAQRKSTGSNSRIASIVDQYQHLYEELISLLN</sequence>